<sequence>MINTVRLAMPAEAVDIARIQRRAWGEDPALKVMLSEVPADQASRIWHQAITRPPLAKMRVLVAIGEDGIVGFAVTAPSDDPDAGPATGQVQEFVVDVRNRDTGHGSRLMNAAVDTLRQDGFETATMWVPSQADDLRDFLVSGGWATDGAHQEATTESGQASLKLIRLHTDISPAPADPA</sequence>
<gene>
    <name evidence="2" type="ORF">SAMN04488242_2249</name>
</gene>
<dbReference type="Pfam" id="PF00583">
    <property type="entry name" value="Acetyltransf_1"/>
    <property type="match status" value="1"/>
</dbReference>
<dbReference type="OrthoDB" id="5243635at2"/>
<protein>
    <submittedName>
        <fullName evidence="2">Acetyltransferase (GNAT) family protein</fullName>
    </submittedName>
</protein>
<organism evidence="2 3">
    <name type="scientific">Tessaracoccus oleiagri</name>
    <dbReference type="NCBI Taxonomy" id="686624"/>
    <lineage>
        <taxon>Bacteria</taxon>
        <taxon>Bacillati</taxon>
        <taxon>Actinomycetota</taxon>
        <taxon>Actinomycetes</taxon>
        <taxon>Propionibacteriales</taxon>
        <taxon>Propionibacteriaceae</taxon>
        <taxon>Tessaracoccus</taxon>
    </lineage>
</organism>
<dbReference type="InterPro" id="IPR000182">
    <property type="entry name" value="GNAT_dom"/>
</dbReference>
<dbReference type="RefSeq" id="WP_093252197.1">
    <property type="nucleotide sequence ID" value="NZ_FNGP01000004.1"/>
</dbReference>
<name>A0A1G9LPV0_9ACTN</name>
<dbReference type="STRING" id="686624.SAMN04488242_2249"/>
<dbReference type="Proteomes" id="UP000199475">
    <property type="component" value="Unassembled WGS sequence"/>
</dbReference>
<feature type="domain" description="N-acetyltransferase" evidence="1">
    <location>
        <begin position="3"/>
        <end position="165"/>
    </location>
</feature>
<proteinExistence type="predicted"/>
<dbReference type="Gene3D" id="3.40.630.30">
    <property type="match status" value="1"/>
</dbReference>
<dbReference type="PROSITE" id="PS51186">
    <property type="entry name" value="GNAT"/>
    <property type="match status" value="1"/>
</dbReference>
<dbReference type="GO" id="GO:0016747">
    <property type="term" value="F:acyltransferase activity, transferring groups other than amino-acyl groups"/>
    <property type="evidence" value="ECO:0007669"/>
    <property type="project" value="InterPro"/>
</dbReference>
<keyword evidence="3" id="KW-1185">Reference proteome</keyword>
<evidence type="ECO:0000313" key="3">
    <source>
        <dbReference type="Proteomes" id="UP000199475"/>
    </source>
</evidence>
<accession>A0A1G9LPV0</accession>
<dbReference type="EMBL" id="FNGP01000004">
    <property type="protein sequence ID" value="SDL64069.1"/>
    <property type="molecule type" value="Genomic_DNA"/>
</dbReference>
<dbReference type="InterPro" id="IPR016181">
    <property type="entry name" value="Acyl_CoA_acyltransferase"/>
</dbReference>
<evidence type="ECO:0000313" key="2">
    <source>
        <dbReference type="EMBL" id="SDL64069.1"/>
    </source>
</evidence>
<dbReference type="AlphaFoldDB" id="A0A1G9LPV0"/>
<keyword evidence="2" id="KW-0808">Transferase</keyword>
<dbReference type="SUPFAM" id="SSF55729">
    <property type="entry name" value="Acyl-CoA N-acyltransferases (Nat)"/>
    <property type="match status" value="1"/>
</dbReference>
<reference evidence="2 3" key="1">
    <citation type="submission" date="2016-10" db="EMBL/GenBank/DDBJ databases">
        <authorList>
            <person name="de Groot N.N."/>
        </authorList>
    </citation>
    <scope>NUCLEOTIDE SEQUENCE [LARGE SCALE GENOMIC DNA]</scope>
    <source>
        <strain evidence="2 3">CGMCC 1.9159</strain>
    </source>
</reference>
<evidence type="ECO:0000259" key="1">
    <source>
        <dbReference type="PROSITE" id="PS51186"/>
    </source>
</evidence>
<dbReference type="CDD" id="cd04301">
    <property type="entry name" value="NAT_SF"/>
    <property type="match status" value="1"/>
</dbReference>